<sequence>MSEKCTHGVIFDTLCAWCGKDLGPLKSTVAFPHSRSITFSETEVKNVVNDHVAHMIKSKKLSLLIHMEQVILDAINVLYLPKMENTELGENEFIVDVNTKFKVVLRPYLKEFLESLHDKFEMTLFTLNSHEFAAKILEKIDPQNKYFNTRIMAPNSMIERNISKMYYDSSHLMVILDVSSQNWKDVNGFPVEGFIEVSPFVAFGETPRAPHFPILPPKYSDYFEKKNDKVLTSLSTMLLKIYDEFFNHPGEALLDALQNVNGSILENCRICISETLCPFDHHYFMLLNKYLSKLGASFNEKYDPSITHVIADSDCALVKEAQEYNGVHIISFDWLIESCTNYCRCDEKNYSIPGIVSPTQGQKEIEIPASDKELSSSEFERMLNDDSNQETTSSDDDEEESDDRAQETFEIEK</sequence>
<feature type="compositionally biased region" description="Basic and acidic residues" evidence="7">
    <location>
        <begin position="403"/>
        <end position="413"/>
    </location>
</feature>
<dbReference type="GO" id="GO:0008420">
    <property type="term" value="F:RNA polymerase II CTD heptapeptide repeat phosphatase activity"/>
    <property type="evidence" value="ECO:0007669"/>
    <property type="project" value="InterPro"/>
</dbReference>
<proteinExistence type="predicted"/>
<dbReference type="InterPro" id="IPR039189">
    <property type="entry name" value="Fcp1"/>
</dbReference>
<dbReference type="PANTHER" id="PTHR23081">
    <property type="entry name" value="RNA POLYMERASE II CTD PHOSPHATASE"/>
    <property type="match status" value="1"/>
</dbReference>
<evidence type="ECO:0000259" key="8">
    <source>
        <dbReference type="PROSITE" id="PS50172"/>
    </source>
</evidence>
<accession>A0A1J4J689</accession>
<evidence type="ECO:0000256" key="4">
    <source>
        <dbReference type="ARBA" id="ARBA00023242"/>
    </source>
</evidence>
<dbReference type="RefSeq" id="XP_068345829.1">
    <property type="nucleotide sequence ID" value="XM_068513522.1"/>
</dbReference>
<comment type="caution">
    <text evidence="10">The sequence shown here is derived from an EMBL/GenBank/DDBJ whole genome shotgun (WGS) entry which is preliminary data.</text>
</comment>
<evidence type="ECO:0000313" key="11">
    <source>
        <dbReference type="Proteomes" id="UP000179807"/>
    </source>
</evidence>
<dbReference type="EMBL" id="MLAK01001478">
    <property type="protein sequence ID" value="OHS92692.1"/>
    <property type="molecule type" value="Genomic_DNA"/>
</dbReference>
<organism evidence="10 11">
    <name type="scientific">Tritrichomonas foetus</name>
    <dbReference type="NCBI Taxonomy" id="1144522"/>
    <lineage>
        <taxon>Eukaryota</taxon>
        <taxon>Metamonada</taxon>
        <taxon>Parabasalia</taxon>
        <taxon>Tritrichomonadida</taxon>
        <taxon>Tritrichomonadidae</taxon>
        <taxon>Tritrichomonas</taxon>
    </lineage>
</organism>
<dbReference type="SMART" id="SM00577">
    <property type="entry name" value="CPDc"/>
    <property type="match status" value="1"/>
</dbReference>
<comment type="catalytic activity">
    <reaction evidence="6">
        <text>O-phospho-L-threonyl-[protein] + H2O = L-threonyl-[protein] + phosphate</text>
        <dbReference type="Rhea" id="RHEA:47004"/>
        <dbReference type="Rhea" id="RHEA-COMP:11060"/>
        <dbReference type="Rhea" id="RHEA-COMP:11605"/>
        <dbReference type="ChEBI" id="CHEBI:15377"/>
        <dbReference type="ChEBI" id="CHEBI:30013"/>
        <dbReference type="ChEBI" id="CHEBI:43474"/>
        <dbReference type="ChEBI" id="CHEBI:61977"/>
        <dbReference type="EC" id="3.1.3.16"/>
    </reaction>
</comment>
<keyword evidence="4" id="KW-0539">Nucleus</keyword>
<feature type="domain" description="FCP1 homology" evidence="9">
    <location>
        <begin position="56"/>
        <end position="222"/>
    </location>
</feature>
<dbReference type="Pfam" id="PF00533">
    <property type="entry name" value="BRCT"/>
    <property type="match status" value="1"/>
</dbReference>
<reference evidence="10" key="1">
    <citation type="submission" date="2016-10" db="EMBL/GenBank/DDBJ databases">
        <authorList>
            <person name="Benchimol M."/>
            <person name="Almeida L.G."/>
            <person name="Vasconcelos A.T."/>
            <person name="Perreira-Neves A."/>
            <person name="Rosa I.A."/>
            <person name="Tasca T."/>
            <person name="Bogo M.R."/>
            <person name="de Souza W."/>
        </authorList>
    </citation>
    <scope>NUCLEOTIDE SEQUENCE [LARGE SCALE GENOMIC DNA]</scope>
    <source>
        <strain evidence="10">K</strain>
    </source>
</reference>
<dbReference type="PROSITE" id="PS50172">
    <property type="entry name" value="BRCT"/>
    <property type="match status" value="1"/>
</dbReference>
<comment type="subcellular location">
    <subcellularLocation>
        <location evidence="1">Nucleus</location>
    </subcellularLocation>
</comment>
<dbReference type="Proteomes" id="UP000179807">
    <property type="component" value="Unassembled WGS sequence"/>
</dbReference>
<feature type="compositionally biased region" description="Acidic residues" evidence="7">
    <location>
        <begin position="393"/>
        <end position="402"/>
    </location>
</feature>
<dbReference type="GeneID" id="94848226"/>
<dbReference type="GO" id="GO:0005634">
    <property type="term" value="C:nucleus"/>
    <property type="evidence" value="ECO:0007669"/>
    <property type="project" value="UniProtKB-SubCell"/>
</dbReference>
<evidence type="ECO:0000259" key="9">
    <source>
        <dbReference type="PROSITE" id="PS50969"/>
    </source>
</evidence>
<evidence type="ECO:0000313" key="10">
    <source>
        <dbReference type="EMBL" id="OHS92692.1"/>
    </source>
</evidence>
<dbReference type="InterPro" id="IPR001357">
    <property type="entry name" value="BRCT_dom"/>
</dbReference>
<evidence type="ECO:0000256" key="2">
    <source>
        <dbReference type="ARBA" id="ARBA00013081"/>
    </source>
</evidence>
<feature type="compositionally biased region" description="Basic and acidic residues" evidence="7">
    <location>
        <begin position="363"/>
        <end position="384"/>
    </location>
</feature>
<protein>
    <recommendedName>
        <fullName evidence="2">protein-serine/threonine phosphatase</fullName>
        <ecNumber evidence="2">3.1.3.16</ecNumber>
    </recommendedName>
</protein>
<dbReference type="SUPFAM" id="SSF56784">
    <property type="entry name" value="HAD-like"/>
    <property type="match status" value="1"/>
</dbReference>
<evidence type="ECO:0000256" key="5">
    <source>
        <dbReference type="ARBA" id="ARBA00047761"/>
    </source>
</evidence>
<dbReference type="PANTHER" id="PTHR23081:SF36">
    <property type="entry name" value="RNA POLYMERASE II SUBUNIT A C-TERMINAL DOMAIN PHOSPHATASE"/>
    <property type="match status" value="1"/>
</dbReference>
<dbReference type="Pfam" id="PF03031">
    <property type="entry name" value="NIF"/>
    <property type="match status" value="1"/>
</dbReference>
<dbReference type="InterPro" id="IPR036420">
    <property type="entry name" value="BRCT_dom_sf"/>
</dbReference>
<evidence type="ECO:0000256" key="1">
    <source>
        <dbReference type="ARBA" id="ARBA00004123"/>
    </source>
</evidence>
<dbReference type="VEuPathDB" id="TrichDB:TRFO_40988"/>
<feature type="region of interest" description="Disordered" evidence="7">
    <location>
        <begin position="361"/>
        <end position="413"/>
    </location>
</feature>
<dbReference type="SMART" id="SM00292">
    <property type="entry name" value="BRCT"/>
    <property type="match status" value="1"/>
</dbReference>
<dbReference type="EC" id="3.1.3.16" evidence="2"/>
<dbReference type="InterPro" id="IPR036412">
    <property type="entry name" value="HAD-like_sf"/>
</dbReference>
<dbReference type="OrthoDB" id="10249888at2759"/>
<evidence type="ECO:0000256" key="7">
    <source>
        <dbReference type="SAM" id="MobiDB-lite"/>
    </source>
</evidence>
<comment type="catalytic activity">
    <reaction evidence="5">
        <text>O-phospho-L-seryl-[protein] + H2O = L-seryl-[protein] + phosphate</text>
        <dbReference type="Rhea" id="RHEA:20629"/>
        <dbReference type="Rhea" id="RHEA-COMP:9863"/>
        <dbReference type="Rhea" id="RHEA-COMP:11604"/>
        <dbReference type="ChEBI" id="CHEBI:15377"/>
        <dbReference type="ChEBI" id="CHEBI:29999"/>
        <dbReference type="ChEBI" id="CHEBI:43474"/>
        <dbReference type="ChEBI" id="CHEBI:83421"/>
        <dbReference type="EC" id="3.1.3.16"/>
    </reaction>
</comment>
<evidence type="ECO:0000256" key="3">
    <source>
        <dbReference type="ARBA" id="ARBA00022801"/>
    </source>
</evidence>
<dbReference type="SUPFAM" id="SSF52113">
    <property type="entry name" value="BRCT domain"/>
    <property type="match status" value="1"/>
</dbReference>
<dbReference type="AlphaFoldDB" id="A0A1J4J689"/>
<dbReference type="InterPro" id="IPR023214">
    <property type="entry name" value="HAD_sf"/>
</dbReference>
<name>A0A1J4J689_9EUKA</name>
<dbReference type="Gene3D" id="3.40.50.10190">
    <property type="entry name" value="BRCT domain"/>
    <property type="match status" value="1"/>
</dbReference>
<keyword evidence="3" id="KW-0378">Hydrolase</keyword>
<dbReference type="InterPro" id="IPR004274">
    <property type="entry name" value="FCP1_dom"/>
</dbReference>
<dbReference type="PROSITE" id="PS50969">
    <property type="entry name" value="FCP1"/>
    <property type="match status" value="1"/>
</dbReference>
<evidence type="ECO:0000256" key="6">
    <source>
        <dbReference type="ARBA" id="ARBA00048336"/>
    </source>
</evidence>
<feature type="domain" description="BRCT" evidence="8">
    <location>
        <begin position="260"/>
        <end position="352"/>
    </location>
</feature>
<gene>
    <name evidence="10" type="ORF">TRFO_40988</name>
</gene>
<dbReference type="Gene3D" id="3.40.50.1000">
    <property type="entry name" value="HAD superfamily/HAD-like"/>
    <property type="match status" value="1"/>
</dbReference>
<keyword evidence="11" id="KW-1185">Reference proteome</keyword>